<comment type="subunit">
    <text evidence="6">Self-associates. Forms filaments. Interacts with EcpD.</text>
</comment>
<dbReference type="InterPro" id="IPR038478">
    <property type="entry name" value="Fimbrillin_EcpA_sf"/>
</dbReference>
<organism evidence="9 10">
    <name type="scientific">Burkholderia cenocepacia</name>
    <dbReference type="NCBI Taxonomy" id="95486"/>
    <lineage>
        <taxon>Bacteria</taxon>
        <taxon>Pseudomonadati</taxon>
        <taxon>Pseudomonadota</taxon>
        <taxon>Betaproteobacteria</taxon>
        <taxon>Burkholderiales</taxon>
        <taxon>Burkholderiaceae</taxon>
        <taxon>Burkholderia</taxon>
        <taxon>Burkholderia cepacia complex</taxon>
    </lineage>
</organism>
<keyword evidence="5" id="KW-0281">Fimbrium</keyword>
<sequence>MNKMNKNVLGATLAAALSLAAIVPAVAETTTAEASVKWSATAVKKSDVMLNVFQEGDTSFDMKWNPATSQFQMQDRALTIQAAGYSDATAYRITAQVTQDRLDSNSFGAKNSLKVGVKLGGIVLGSAPVNILEGANGAPSTAADKLNSMNLASAGPNKTPNGSYHQATGVPIKFAIVGGKDATGADVAQDKLAELVDDSYSGNVEVRFVASWERPAASEGQGKG</sequence>
<reference evidence="9 10" key="1">
    <citation type="submission" date="2014-05" db="EMBL/GenBank/DDBJ databases">
        <authorList>
            <person name="Bishop-Lilly K.A."/>
            <person name="Broomall S.M."/>
            <person name="Chain P.S."/>
            <person name="Chertkov O."/>
            <person name="Coyne S.R."/>
            <person name="Daligault H.E."/>
            <person name="Davenport K.W."/>
            <person name="Erkkila T."/>
            <person name="Frey K.G."/>
            <person name="Gibbons H.S."/>
            <person name="Gu W."/>
            <person name="Jaissle J."/>
            <person name="Johnson S.L."/>
            <person name="Koroleva G.I."/>
            <person name="Ladner J.T."/>
            <person name="Lo C.-C."/>
            <person name="Minogue T.D."/>
            <person name="Munk C."/>
            <person name="Palacios G.F."/>
            <person name="Redden C.L."/>
            <person name="Rosenzweig C.N."/>
            <person name="Scholz M.B."/>
            <person name="Teshima H."/>
            <person name="Xu Y."/>
        </authorList>
    </citation>
    <scope>NUCLEOTIDE SEQUENCE [LARGE SCALE GENOMIC DNA]</scope>
    <source>
        <strain evidence="9 10">DDS 22E-1</strain>
    </source>
</reference>
<dbReference type="KEGG" id="bcen:DM39_5840"/>
<proteinExistence type="inferred from homology"/>
<evidence type="ECO:0000256" key="6">
    <source>
        <dbReference type="ARBA" id="ARBA00026091"/>
    </source>
</evidence>
<gene>
    <name evidence="9" type="ORF">DM39_5840</name>
</gene>
<dbReference type="EMBL" id="CP007784">
    <property type="protein sequence ID" value="AIO36843.1"/>
    <property type="molecule type" value="Genomic_DNA"/>
</dbReference>
<evidence type="ECO:0000256" key="1">
    <source>
        <dbReference type="ARBA" id="ARBA00004561"/>
    </source>
</evidence>
<comment type="similarity">
    <text evidence="2">Belongs to the EcpA/MatB fimbrillin family.</text>
</comment>
<evidence type="ECO:0000256" key="2">
    <source>
        <dbReference type="ARBA" id="ARBA00007305"/>
    </source>
</evidence>
<dbReference type="InterPro" id="IPR016514">
    <property type="entry name" value="EcpA"/>
</dbReference>
<dbReference type="AlphaFoldDB" id="A0AAN0VR28"/>
<name>A0AAN0VR28_9BURK</name>
<keyword evidence="4 8" id="KW-0732">Signal</keyword>
<evidence type="ECO:0000256" key="5">
    <source>
        <dbReference type="ARBA" id="ARBA00023263"/>
    </source>
</evidence>
<dbReference type="GO" id="GO:0009289">
    <property type="term" value="C:pilus"/>
    <property type="evidence" value="ECO:0007669"/>
    <property type="project" value="UniProtKB-SubCell"/>
</dbReference>
<comment type="subcellular location">
    <subcellularLocation>
        <location evidence="1">Fimbrium</location>
    </subcellularLocation>
</comment>
<dbReference type="Gene3D" id="2.60.40.3290">
    <property type="entry name" value="Fimbrial protein EcpA"/>
    <property type="match status" value="1"/>
</dbReference>
<keyword evidence="10" id="KW-1185">Reference proteome</keyword>
<protein>
    <recommendedName>
        <fullName evidence="3">Common pilus major fimbrillin subunit EcpA</fullName>
    </recommendedName>
    <alternativeName>
        <fullName evidence="7">MatB fimbrillin</fullName>
    </alternativeName>
</protein>
<dbReference type="Pfam" id="PF16449">
    <property type="entry name" value="MatB"/>
    <property type="match status" value="1"/>
</dbReference>
<feature type="chain" id="PRO_5042878388" description="Common pilus major fimbrillin subunit EcpA" evidence="8">
    <location>
        <begin position="28"/>
        <end position="224"/>
    </location>
</feature>
<evidence type="ECO:0000313" key="10">
    <source>
        <dbReference type="Proteomes" id="UP000029413"/>
    </source>
</evidence>
<accession>A0AAN0VR28</accession>
<evidence type="ECO:0000313" key="9">
    <source>
        <dbReference type="EMBL" id="AIO36843.1"/>
    </source>
</evidence>
<dbReference type="Proteomes" id="UP000029413">
    <property type="component" value="Chromosome 2"/>
</dbReference>
<evidence type="ECO:0000256" key="4">
    <source>
        <dbReference type="ARBA" id="ARBA00022729"/>
    </source>
</evidence>
<feature type="signal peptide" evidence="8">
    <location>
        <begin position="1"/>
        <end position="27"/>
    </location>
</feature>
<evidence type="ECO:0000256" key="3">
    <source>
        <dbReference type="ARBA" id="ARBA00014507"/>
    </source>
</evidence>
<evidence type="ECO:0000256" key="8">
    <source>
        <dbReference type="SAM" id="SignalP"/>
    </source>
</evidence>
<evidence type="ECO:0000256" key="7">
    <source>
        <dbReference type="ARBA" id="ARBA00031192"/>
    </source>
</evidence>